<organism evidence="2 3">
    <name type="scientific">Sutcliffiella horikoshii</name>
    <dbReference type="NCBI Taxonomy" id="79883"/>
    <lineage>
        <taxon>Bacteria</taxon>
        <taxon>Bacillati</taxon>
        <taxon>Bacillota</taxon>
        <taxon>Bacilli</taxon>
        <taxon>Bacillales</taxon>
        <taxon>Bacillaceae</taxon>
        <taxon>Sutcliffiella</taxon>
    </lineage>
</organism>
<keyword evidence="3" id="KW-1185">Reference proteome</keyword>
<evidence type="ECO:0000259" key="1">
    <source>
        <dbReference type="Pfam" id="PF04230"/>
    </source>
</evidence>
<dbReference type="Pfam" id="PF04230">
    <property type="entry name" value="PS_pyruv_trans"/>
    <property type="match status" value="1"/>
</dbReference>
<accession>A0ABM6KNT4</accession>
<reference evidence="2 3" key="1">
    <citation type="submission" date="2017-04" db="EMBL/GenBank/DDBJ databases">
        <title>Complete Genome Sequence of the Bacillus horikoshii 20a strain from Cuatro Cienegas, Coahuila, Mexico.</title>
        <authorList>
            <person name="Zarza E."/>
            <person name="Alcaraz L.D."/>
            <person name="Aguilar-Salinas B."/>
            <person name="Islas A."/>
            <person name="Olmedo-Alvarez G."/>
        </authorList>
    </citation>
    <scope>NUCLEOTIDE SEQUENCE [LARGE SCALE GENOMIC DNA]</scope>
    <source>
        <strain evidence="2 3">20a</strain>
    </source>
</reference>
<dbReference type="GeneID" id="96740698"/>
<sequence>MKEIAIVGAFDRYNYGDLLFPIIIENYIKKYRPELLQEYSLGYYGLISSDLSSVGGKKTDEIRNLIKRFKNSSDENVILISGGEVLPARWYQMYEHLSRNSLIHYIKKVIRKTIGKEILEAYVRRRLGVEGKFPWIFIKEDVGINSKIFYNTVGGSNISNFSSIELAYVKSNLRKIDYFSVRDNLTMSNFEDISPIMAPDSAIIMSTFFTEEVLKELINPKVKEYVEENSFICFQTNLTSSVGKEKIIASQLKRISQKSNLRILLLPIGFASGHDNQIALQKILTYINPFADLMVDLNIYDIMYLIAKSQFFAGTSLHGNITASSYAVPHIGLGKKIYKLDSFTKTWDIEDYEGNVEFEELYDTFIKYSKIPKMELETKRDYLITKSLQNFNQMFDKI</sequence>
<dbReference type="InterPro" id="IPR007345">
    <property type="entry name" value="Polysacch_pyruvyl_Trfase"/>
</dbReference>
<feature type="domain" description="Polysaccharide pyruvyl transferase" evidence="1">
    <location>
        <begin position="160"/>
        <end position="334"/>
    </location>
</feature>
<evidence type="ECO:0000313" key="3">
    <source>
        <dbReference type="Proteomes" id="UP000195573"/>
    </source>
</evidence>
<dbReference type="EMBL" id="CP020880">
    <property type="protein sequence ID" value="ART78197.1"/>
    <property type="molecule type" value="Genomic_DNA"/>
</dbReference>
<name>A0ABM6KNT4_9BACI</name>
<proteinExistence type="predicted"/>
<gene>
    <name evidence="2" type="ORF">B4U37_20065</name>
</gene>
<evidence type="ECO:0000313" key="2">
    <source>
        <dbReference type="EMBL" id="ART78197.1"/>
    </source>
</evidence>
<protein>
    <recommendedName>
        <fullName evidence="1">Polysaccharide pyruvyl transferase domain-containing protein</fullName>
    </recommendedName>
</protein>
<dbReference type="RefSeq" id="WP_088019680.1">
    <property type="nucleotide sequence ID" value="NZ_CP020880.1"/>
</dbReference>
<dbReference type="Proteomes" id="UP000195573">
    <property type="component" value="Chromosome"/>
</dbReference>